<evidence type="ECO:0000256" key="11">
    <source>
        <dbReference type="ARBA" id="ARBA00023118"/>
    </source>
</evidence>
<evidence type="ECO:0000256" key="13">
    <source>
        <dbReference type="RuleBase" id="RU365022"/>
    </source>
</evidence>
<keyword evidence="10 13" id="KW-0411">Iron-sulfur</keyword>
<evidence type="ECO:0000256" key="6">
    <source>
        <dbReference type="ARBA" id="ARBA00022723"/>
    </source>
</evidence>
<evidence type="ECO:0000256" key="9">
    <source>
        <dbReference type="ARBA" id="ARBA00023004"/>
    </source>
</evidence>
<evidence type="ECO:0000256" key="8">
    <source>
        <dbReference type="ARBA" id="ARBA00022839"/>
    </source>
</evidence>
<evidence type="ECO:0000256" key="3">
    <source>
        <dbReference type="ARBA" id="ARBA00012768"/>
    </source>
</evidence>
<keyword evidence="8 13" id="KW-0269">Exonuclease</keyword>
<comment type="similarity">
    <text evidence="2 13">Belongs to the CRISPR-associated exonuclease Cas4 family.</text>
</comment>
<dbReference type="Gene3D" id="3.90.320.10">
    <property type="match status" value="1"/>
</dbReference>
<keyword evidence="9 13" id="KW-0408">Iron</keyword>
<comment type="cofactor">
    <cofactor evidence="13">
        <name>iron-sulfur cluster</name>
        <dbReference type="ChEBI" id="CHEBI:30408"/>
    </cofactor>
</comment>
<evidence type="ECO:0000313" key="15">
    <source>
        <dbReference type="EMBL" id="USR93063.1"/>
    </source>
</evidence>
<evidence type="ECO:0000256" key="1">
    <source>
        <dbReference type="ARBA" id="ARBA00001966"/>
    </source>
</evidence>
<dbReference type="InterPro" id="IPR022765">
    <property type="entry name" value="Dna2/Cas4_DUF83"/>
</dbReference>
<evidence type="ECO:0000256" key="2">
    <source>
        <dbReference type="ARBA" id="ARBA00009189"/>
    </source>
</evidence>
<evidence type="ECO:0000256" key="7">
    <source>
        <dbReference type="ARBA" id="ARBA00022801"/>
    </source>
</evidence>
<dbReference type="InterPro" id="IPR013343">
    <property type="entry name" value="CRISPR-assoc_prot_Cas4"/>
</dbReference>
<keyword evidence="16" id="KW-1185">Reference proteome</keyword>
<comment type="function">
    <text evidence="13">CRISPR (clustered regularly interspaced short palindromic repeat) is an adaptive immune system that provides protection against mobile genetic elements (viruses, transposable elements and conjugative plasmids). CRISPR clusters contain sequences complementary to antecedent mobile elements and target invading nucleic acids. CRISPR clusters are transcribed and processed into CRISPR RNA (crRNA).</text>
</comment>
<keyword evidence="5 13" id="KW-0540">Nuclease</keyword>
<dbReference type="InterPro" id="IPR011604">
    <property type="entry name" value="PDDEXK-like_dom_sf"/>
</dbReference>
<dbReference type="Proteomes" id="UP001056708">
    <property type="component" value="Chromosome"/>
</dbReference>
<evidence type="ECO:0000256" key="12">
    <source>
        <dbReference type="ARBA" id="ARBA00023211"/>
    </source>
</evidence>
<dbReference type="NCBIfam" id="TIGR00372">
    <property type="entry name" value="cas4"/>
    <property type="match status" value="1"/>
</dbReference>
<feature type="domain" description="DUF83" evidence="14">
    <location>
        <begin position="7"/>
        <end position="180"/>
    </location>
</feature>
<evidence type="ECO:0000256" key="10">
    <source>
        <dbReference type="ARBA" id="ARBA00023014"/>
    </source>
</evidence>
<evidence type="ECO:0000256" key="4">
    <source>
        <dbReference type="ARBA" id="ARBA00020049"/>
    </source>
</evidence>
<proteinExistence type="inferred from homology"/>
<gene>
    <name evidence="15" type="primary">cas4</name>
    <name evidence="15" type="ORF">NEA10_00690</name>
</gene>
<dbReference type="EMBL" id="CP098611">
    <property type="protein sequence ID" value="USR93063.1"/>
    <property type="molecule type" value="Genomic_DNA"/>
</dbReference>
<comment type="cofactor">
    <cofactor evidence="1">
        <name>[4Fe-4S] cluster</name>
        <dbReference type="ChEBI" id="CHEBI:49883"/>
    </cofactor>
</comment>
<protein>
    <recommendedName>
        <fullName evidence="4 13">CRISPR-associated exonuclease Cas4</fullName>
        <ecNumber evidence="3 13">3.1.12.1</ecNumber>
    </recommendedName>
</protein>
<comment type="cofactor">
    <cofactor evidence="13">
        <name>Mg(2+)</name>
        <dbReference type="ChEBI" id="CHEBI:18420"/>
    </cofactor>
    <cofactor evidence="13">
        <name>Mn(2+)</name>
        <dbReference type="ChEBI" id="CHEBI:29035"/>
    </cofactor>
    <text evidence="13">Mg(2+) or Mn(2+) required for ssDNA cleavage activity.</text>
</comment>
<dbReference type="PANTHER" id="PTHR36531">
    <property type="entry name" value="CRISPR-ASSOCIATED EXONUCLEASE CAS4"/>
    <property type="match status" value="1"/>
</dbReference>
<organism evidence="15 16">
    <name type="scientific">Phormidium yuhuli AB48</name>
    <dbReference type="NCBI Taxonomy" id="2940671"/>
    <lineage>
        <taxon>Bacteria</taxon>
        <taxon>Bacillati</taxon>
        <taxon>Cyanobacteriota</taxon>
        <taxon>Cyanophyceae</taxon>
        <taxon>Oscillatoriophycideae</taxon>
        <taxon>Oscillatoriales</taxon>
        <taxon>Oscillatoriaceae</taxon>
        <taxon>Phormidium</taxon>
        <taxon>Phormidium yuhuli</taxon>
    </lineage>
</organism>
<name>A0ABY5AYB8_9CYAN</name>
<accession>A0ABY5AYB8</accession>
<dbReference type="Pfam" id="PF01930">
    <property type="entry name" value="Cas_Cas4"/>
    <property type="match status" value="1"/>
</dbReference>
<dbReference type="EC" id="3.1.12.1" evidence="3 13"/>
<evidence type="ECO:0000313" key="16">
    <source>
        <dbReference type="Proteomes" id="UP001056708"/>
    </source>
</evidence>
<keyword evidence="7 13" id="KW-0378">Hydrolase</keyword>
<sequence length="193" mass="22104">MLEIPIAALNHYAYCPHRCWRMFCAGEFVDNVYTVEGTTGHQRIHTVGEGFREEAWQVRGIWLSSQRYGLVGKADLVESEAGELYPVEYKRGKQNPWENDDLQVCAQGLCLEEMTGRPVARGYVYSLQSRRRREVELSPQLRERAIATLEAVRQLLTTGDCPPAVYEKRCRGCSLFDRCLPQAATKLARYREA</sequence>
<dbReference type="CDD" id="cd09637">
    <property type="entry name" value="Cas4_I-A_I-B_I-C_I-D_II-B"/>
    <property type="match status" value="1"/>
</dbReference>
<keyword evidence="12 13" id="KW-0464">Manganese</keyword>
<dbReference type="InterPro" id="IPR051827">
    <property type="entry name" value="Cas4_exonuclease"/>
</dbReference>
<keyword evidence="11 13" id="KW-0051">Antiviral defense</keyword>
<keyword evidence="6 13" id="KW-0479">Metal-binding</keyword>
<evidence type="ECO:0000259" key="14">
    <source>
        <dbReference type="Pfam" id="PF01930"/>
    </source>
</evidence>
<reference evidence="15" key="1">
    <citation type="submission" date="2022-06" db="EMBL/GenBank/DDBJ databases">
        <title>Genome sequence of Phormidium yuhuli AB48 isolated from an industrial photobioreactor environment.</title>
        <authorList>
            <person name="Qiu Y."/>
            <person name="Noonan A.J.C."/>
            <person name="Dofher K."/>
            <person name="Koch M."/>
            <person name="Kieft B."/>
            <person name="Lin X."/>
            <person name="Ziels R.M."/>
            <person name="Hallam S.J."/>
        </authorList>
    </citation>
    <scope>NUCLEOTIDE SEQUENCE</scope>
    <source>
        <strain evidence="15">AB48</strain>
    </source>
</reference>
<dbReference type="PANTHER" id="PTHR36531:SF6">
    <property type="entry name" value="DNA REPLICATION ATP-DEPENDENT HELICASE_NUCLEASE DNA2"/>
    <property type="match status" value="1"/>
</dbReference>
<evidence type="ECO:0000256" key="5">
    <source>
        <dbReference type="ARBA" id="ARBA00022722"/>
    </source>
</evidence>